<protein>
    <recommendedName>
        <fullName evidence="4">BTB domain-containing protein</fullName>
    </recommendedName>
</protein>
<accession>A0A4Q4MYW8</accession>
<evidence type="ECO:0000313" key="3">
    <source>
        <dbReference type="Proteomes" id="UP000291422"/>
    </source>
</evidence>
<evidence type="ECO:0000313" key="2">
    <source>
        <dbReference type="EMBL" id="RYN63472.1"/>
    </source>
</evidence>
<dbReference type="Proteomes" id="UP000291422">
    <property type="component" value="Unassembled WGS sequence"/>
</dbReference>
<reference evidence="3" key="1">
    <citation type="journal article" date="2019" name="bioRxiv">
        <title>Genomics, evolutionary history and diagnostics of the Alternaria alternata species group including apple and Asian pear pathotypes.</title>
        <authorList>
            <person name="Armitage A.D."/>
            <person name="Cockerton H.M."/>
            <person name="Sreenivasaprasad S."/>
            <person name="Woodhall J.W."/>
            <person name="Lane C.R."/>
            <person name="Harrison R.J."/>
            <person name="Clarkson J.P."/>
        </authorList>
    </citation>
    <scope>NUCLEOTIDE SEQUENCE [LARGE SCALE GENOMIC DNA]</scope>
    <source>
        <strain evidence="3">FERA 1177</strain>
    </source>
</reference>
<sequence length="265" mass="30299">MRLKSKRTHREMSAPADEPPALDRFSKRVHLVAFAGDLRAFKVRLAPHNCSPGFCYIPYELLRSISNRNLPTFPGEGKPVPEIWLLGMHCLDVLDLFVQWVYTGEYTELSGSVVPLDIANGVQDLKMDVNRQKPKTMDWAVKAAILAWLLGDDLKVAEFQNYAMARLFAALTRPSEKPQLTPALYDHVFVISDMTSNLDTAMEHLVVRNWGDASVVDQEDLQLWISRITRLDTFRDRFFKESLLSLDQRREKALVAKDYFCGELP</sequence>
<comment type="caution">
    <text evidence="2">The sequence shown here is derived from an EMBL/GenBank/DDBJ whole genome shotgun (WGS) entry which is preliminary data.</text>
</comment>
<organism evidence="2 3">
    <name type="scientific">Alternaria alternata</name>
    <name type="common">Alternaria rot fungus</name>
    <name type="synonym">Torula alternata</name>
    <dbReference type="NCBI Taxonomy" id="5599"/>
    <lineage>
        <taxon>Eukaryota</taxon>
        <taxon>Fungi</taxon>
        <taxon>Dikarya</taxon>
        <taxon>Ascomycota</taxon>
        <taxon>Pezizomycotina</taxon>
        <taxon>Dothideomycetes</taxon>
        <taxon>Pleosporomycetidae</taxon>
        <taxon>Pleosporales</taxon>
        <taxon>Pleosporineae</taxon>
        <taxon>Pleosporaceae</taxon>
        <taxon>Alternaria</taxon>
        <taxon>Alternaria sect. Alternaria</taxon>
        <taxon>Alternaria alternata complex</taxon>
    </lineage>
</organism>
<dbReference type="VEuPathDB" id="FungiDB:CC77DRAFT_599239"/>
<feature type="region of interest" description="Disordered" evidence="1">
    <location>
        <begin position="1"/>
        <end position="20"/>
    </location>
</feature>
<dbReference type="AlphaFoldDB" id="A0A4Q4MYW8"/>
<gene>
    <name evidence="2" type="ORF">AA0117_g12763</name>
</gene>
<proteinExistence type="predicted"/>
<dbReference type="EMBL" id="PDXD01000086">
    <property type="protein sequence ID" value="RYN63472.1"/>
    <property type="molecule type" value="Genomic_DNA"/>
</dbReference>
<evidence type="ECO:0000256" key="1">
    <source>
        <dbReference type="SAM" id="MobiDB-lite"/>
    </source>
</evidence>
<evidence type="ECO:0008006" key="4">
    <source>
        <dbReference type="Google" id="ProtNLM"/>
    </source>
</evidence>
<name>A0A4Q4MYW8_ALTAL</name>